<dbReference type="SMART" id="SM00873">
    <property type="entry name" value="B3_4"/>
    <property type="match status" value="1"/>
</dbReference>
<dbReference type="GO" id="GO:0000287">
    <property type="term" value="F:magnesium ion binding"/>
    <property type="evidence" value="ECO:0007669"/>
    <property type="project" value="UniProtKB-UniRule"/>
</dbReference>
<keyword evidence="4 15" id="KW-0963">Cytoplasm</keyword>
<evidence type="ECO:0000313" key="21">
    <source>
        <dbReference type="Proteomes" id="UP000612585"/>
    </source>
</evidence>
<evidence type="ECO:0000256" key="13">
    <source>
        <dbReference type="ARBA" id="ARBA00023146"/>
    </source>
</evidence>
<accession>A0A8J3ZAF9</accession>
<dbReference type="EMBL" id="BOPG01000034">
    <property type="protein sequence ID" value="GIJ58116.1"/>
    <property type="molecule type" value="Genomic_DNA"/>
</dbReference>
<feature type="domain" description="FDX-ACB" evidence="18">
    <location>
        <begin position="728"/>
        <end position="821"/>
    </location>
</feature>
<organism evidence="20 21">
    <name type="scientific">Virgisporangium aurantiacum</name>
    <dbReference type="NCBI Taxonomy" id="175570"/>
    <lineage>
        <taxon>Bacteria</taxon>
        <taxon>Bacillati</taxon>
        <taxon>Actinomycetota</taxon>
        <taxon>Actinomycetes</taxon>
        <taxon>Micromonosporales</taxon>
        <taxon>Micromonosporaceae</taxon>
        <taxon>Virgisporangium</taxon>
    </lineage>
</organism>
<evidence type="ECO:0000256" key="3">
    <source>
        <dbReference type="ARBA" id="ARBA00011209"/>
    </source>
</evidence>
<evidence type="ECO:0000256" key="4">
    <source>
        <dbReference type="ARBA" id="ARBA00022490"/>
    </source>
</evidence>
<dbReference type="InterPro" id="IPR005121">
    <property type="entry name" value="Fdx_antiC-bd"/>
</dbReference>
<dbReference type="HAMAP" id="MF_00283">
    <property type="entry name" value="Phe_tRNA_synth_beta1"/>
    <property type="match status" value="1"/>
</dbReference>
<evidence type="ECO:0000256" key="10">
    <source>
        <dbReference type="ARBA" id="ARBA00022842"/>
    </source>
</evidence>
<comment type="subcellular location">
    <subcellularLocation>
        <location evidence="1 15">Cytoplasm</location>
    </subcellularLocation>
</comment>
<dbReference type="NCBIfam" id="TIGR00472">
    <property type="entry name" value="pheT_bact"/>
    <property type="match status" value="1"/>
</dbReference>
<dbReference type="GO" id="GO:0005524">
    <property type="term" value="F:ATP binding"/>
    <property type="evidence" value="ECO:0007669"/>
    <property type="project" value="UniProtKB-UniRule"/>
</dbReference>
<dbReference type="PANTHER" id="PTHR10947:SF0">
    <property type="entry name" value="PHENYLALANINE--TRNA LIGASE BETA SUBUNIT"/>
    <property type="match status" value="1"/>
</dbReference>
<evidence type="ECO:0000256" key="7">
    <source>
        <dbReference type="ARBA" id="ARBA00022723"/>
    </source>
</evidence>
<dbReference type="Gene3D" id="2.40.50.140">
    <property type="entry name" value="Nucleic acid-binding proteins"/>
    <property type="match status" value="1"/>
</dbReference>
<dbReference type="FunFam" id="3.50.40.10:FF:000001">
    <property type="entry name" value="Phenylalanine--tRNA ligase beta subunit"/>
    <property type="match status" value="1"/>
</dbReference>
<dbReference type="CDD" id="cd00769">
    <property type="entry name" value="PheRS_beta_core"/>
    <property type="match status" value="1"/>
</dbReference>
<evidence type="ECO:0000256" key="14">
    <source>
        <dbReference type="ARBA" id="ARBA00049255"/>
    </source>
</evidence>
<dbReference type="FunFam" id="3.30.930.10:FF:000130">
    <property type="entry name" value="Phenylalanine--tRNA ligase beta subunit"/>
    <property type="match status" value="1"/>
</dbReference>
<dbReference type="Pfam" id="PF03147">
    <property type="entry name" value="FDX-ACB"/>
    <property type="match status" value="1"/>
</dbReference>
<evidence type="ECO:0000256" key="15">
    <source>
        <dbReference type="HAMAP-Rule" id="MF_00283"/>
    </source>
</evidence>
<dbReference type="InterPro" id="IPR036690">
    <property type="entry name" value="Fdx_antiC-bd_sf"/>
</dbReference>
<comment type="subunit">
    <text evidence="3 15">Tetramer of two alpha and two beta subunits.</text>
</comment>
<dbReference type="Pfam" id="PF01588">
    <property type="entry name" value="tRNA_bind"/>
    <property type="match status" value="1"/>
</dbReference>
<dbReference type="InterPro" id="IPR012340">
    <property type="entry name" value="NA-bd_OB-fold"/>
</dbReference>
<feature type="domain" description="B5" evidence="19">
    <location>
        <begin position="405"/>
        <end position="480"/>
    </location>
</feature>
<evidence type="ECO:0000256" key="8">
    <source>
        <dbReference type="ARBA" id="ARBA00022741"/>
    </source>
</evidence>
<feature type="binding site" evidence="15">
    <location>
        <position position="464"/>
    </location>
    <ligand>
        <name>Mg(2+)</name>
        <dbReference type="ChEBI" id="CHEBI:18420"/>
        <note>shared with alpha subunit</note>
    </ligand>
</feature>
<keyword evidence="12 15" id="KW-0648">Protein biosynthesis</keyword>
<dbReference type="InterPro" id="IPR020825">
    <property type="entry name" value="Phe-tRNA_synthase-like_B3/B4"/>
</dbReference>
<evidence type="ECO:0000256" key="12">
    <source>
        <dbReference type="ARBA" id="ARBA00022917"/>
    </source>
</evidence>
<dbReference type="GO" id="GO:0009328">
    <property type="term" value="C:phenylalanine-tRNA ligase complex"/>
    <property type="evidence" value="ECO:0007669"/>
    <property type="project" value="TreeGrafter"/>
</dbReference>
<dbReference type="InterPro" id="IPR041616">
    <property type="entry name" value="PheRS_beta_core"/>
</dbReference>
<sequence>MKVSLSWLKEYVDLPDLDAERLENAFVRVGLEVEGITALGSAVSGPLVVGRVLEAEQVPGLKKLINYCLVDVGDGEPRGIICGAPNVRPGLLVAVALPGAVLPGDFTISARKTYGKISNGMICSGRELGVSDDHEGIIELADEAGVVPGVDARPFVGLDDTVVELNVTPDRGYCLSVRGLARELSHSLGLAFRDPAAIDAPGATAEPAYPVTIDDPAGCDRFAARAVRGVDPTAASPSWMRRRLIAAGVRSINLPVDITNYLMLEFGQPMHAFDLSLINGPLLVRRARKGEKLTTLDSVKRTLDPEDMVICDDTGPISLAAVMGGETSEVQPDTVDVLFEAAHWDPVMVARTCRRHRLSSEASKRWERGVDRELALPAIEKAVRLLVEHGGGTAGAEVLDFDVHPVTAPVTIDADLPARVAGVPYADGRAADILREIGCAVSVDGNELVVTPPTWRPDLTDPADLAEEVIRIDGYDKIQSLLPVAPPGNGLTPAQRRRRTVGRSLAEAGLVEVLSYPFVGEAALDTLGIPDDDPRRASVKLRNPISEEEPALRTTLLPPLLVTLRRNIGRGHRDVALFEIGRVFHPATGSGEPPALPVAHRPADEDLAKAETFVPRQPWHVAAVFAGDVEPAGWWGAGRPASWADAVEAALRVGEAAGAVLEVRAGTNPPWHPGRCAELVHSGVVVGHAGELHPAVCAALNLPARTCAMELDLDALPLPGVVVTPAISGYPPALIDVALIVGAGTPAAEVRQALVEGAGDLLESLRLFDVYTGAQVGDGHKSLAYKLTFRAPDRTLTVEEAVAARDAAVAVASSRFGAVLRGA</sequence>
<dbReference type="InterPro" id="IPR005147">
    <property type="entry name" value="tRNA_synthase_B5-dom"/>
</dbReference>
<dbReference type="PROSITE" id="PS51483">
    <property type="entry name" value="B5"/>
    <property type="match status" value="1"/>
</dbReference>
<evidence type="ECO:0000259" key="18">
    <source>
        <dbReference type="PROSITE" id="PS51447"/>
    </source>
</evidence>
<evidence type="ECO:0000313" key="20">
    <source>
        <dbReference type="EMBL" id="GIJ58116.1"/>
    </source>
</evidence>
<dbReference type="InterPro" id="IPR004532">
    <property type="entry name" value="Phe-tRNA-ligase_IIc_bsu_bact"/>
</dbReference>
<dbReference type="Gene3D" id="3.50.40.10">
    <property type="entry name" value="Phenylalanyl-trna Synthetase, Chain B, domain 3"/>
    <property type="match status" value="1"/>
</dbReference>
<keyword evidence="7 15" id="KW-0479">Metal-binding</keyword>
<dbReference type="Pfam" id="PF03483">
    <property type="entry name" value="B3_4"/>
    <property type="match status" value="1"/>
</dbReference>
<dbReference type="CDD" id="cd02796">
    <property type="entry name" value="tRNA_bind_bactPheRS"/>
    <property type="match status" value="1"/>
</dbReference>
<dbReference type="Pfam" id="PF03484">
    <property type="entry name" value="B5"/>
    <property type="match status" value="1"/>
</dbReference>
<keyword evidence="6 15" id="KW-0436">Ligase</keyword>
<dbReference type="InterPro" id="IPR009061">
    <property type="entry name" value="DNA-bd_dom_put_sf"/>
</dbReference>
<feature type="binding site" evidence="15">
    <location>
        <position position="467"/>
    </location>
    <ligand>
        <name>Mg(2+)</name>
        <dbReference type="ChEBI" id="CHEBI:18420"/>
        <note>shared with alpha subunit</note>
    </ligand>
</feature>
<dbReference type="AlphaFoldDB" id="A0A8J3ZAF9"/>
<evidence type="ECO:0000259" key="19">
    <source>
        <dbReference type="PROSITE" id="PS51483"/>
    </source>
</evidence>
<dbReference type="Gene3D" id="3.30.930.10">
    <property type="entry name" value="Bira Bifunctional Protein, Domain 2"/>
    <property type="match status" value="1"/>
</dbReference>
<evidence type="ECO:0000256" key="2">
    <source>
        <dbReference type="ARBA" id="ARBA00008653"/>
    </source>
</evidence>
<keyword evidence="11 16" id="KW-0694">RNA-binding</keyword>
<dbReference type="SUPFAM" id="SSF50249">
    <property type="entry name" value="Nucleic acid-binding proteins"/>
    <property type="match status" value="1"/>
</dbReference>
<keyword evidence="9 15" id="KW-0067">ATP-binding</keyword>
<dbReference type="Gene3D" id="3.30.70.380">
    <property type="entry name" value="Ferrodoxin-fold anticodon-binding domain"/>
    <property type="match status" value="1"/>
</dbReference>
<feature type="domain" description="TRNA-binding" evidence="17">
    <location>
        <begin position="41"/>
        <end position="153"/>
    </location>
</feature>
<keyword evidence="13 15" id="KW-0030">Aminoacyl-tRNA synthetase</keyword>
<dbReference type="InterPro" id="IPR033714">
    <property type="entry name" value="tRNA_bind_bactPheRS"/>
</dbReference>
<dbReference type="GO" id="GO:0000049">
    <property type="term" value="F:tRNA binding"/>
    <property type="evidence" value="ECO:0007669"/>
    <property type="project" value="UniProtKB-UniRule"/>
</dbReference>
<dbReference type="SMART" id="SM00874">
    <property type="entry name" value="B5"/>
    <property type="match status" value="1"/>
</dbReference>
<keyword evidence="8 15" id="KW-0547">Nucleotide-binding</keyword>
<feature type="binding site" evidence="15">
    <location>
        <position position="468"/>
    </location>
    <ligand>
        <name>Mg(2+)</name>
        <dbReference type="ChEBI" id="CHEBI:18420"/>
        <note>shared with alpha subunit</note>
    </ligand>
</feature>
<dbReference type="EC" id="6.1.1.20" evidence="15"/>
<name>A0A8J3ZAF9_9ACTN</name>
<dbReference type="RefSeq" id="WP_203998416.1">
    <property type="nucleotide sequence ID" value="NZ_BOPG01000034.1"/>
</dbReference>
<dbReference type="SUPFAM" id="SSF46955">
    <property type="entry name" value="Putative DNA-binding domain"/>
    <property type="match status" value="1"/>
</dbReference>
<dbReference type="InterPro" id="IPR005146">
    <property type="entry name" value="B3/B4_tRNA-bd"/>
</dbReference>
<comment type="caution">
    <text evidence="20">The sequence shown here is derived from an EMBL/GenBank/DDBJ whole genome shotgun (WGS) entry which is preliminary data.</text>
</comment>
<evidence type="ECO:0000256" key="11">
    <source>
        <dbReference type="ARBA" id="ARBA00022884"/>
    </source>
</evidence>
<evidence type="ECO:0000256" key="5">
    <source>
        <dbReference type="ARBA" id="ARBA00022555"/>
    </source>
</evidence>
<dbReference type="PROSITE" id="PS51447">
    <property type="entry name" value="FDX_ACB"/>
    <property type="match status" value="1"/>
</dbReference>
<dbReference type="SUPFAM" id="SSF56037">
    <property type="entry name" value="PheT/TilS domain"/>
    <property type="match status" value="1"/>
</dbReference>
<dbReference type="Proteomes" id="UP000612585">
    <property type="component" value="Unassembled WGS sequence"/>
</dbReference>
<dbReference type="GO" id="GO:0006432">
    <property type="term" value="P:phenylalanyl-tRNA aminoacylation"/>
    <property type="evidence" value="ECO:0007669"/>
    <property type="project" value="UniProtKB-UniRule"/>
</dbReference>
<dbReference type="InterPro" id="IPR045864">
    <property type="entry name" value="aa-tRNA-synth_II/BPL/LPL"/>
</dbReference>
<reference evidence="20" key="1">
    <citation type="submission" date="2021-01" db="EMBL/GenBank/DDBJ databases">
        <title>Whole genome shotgun sequence of Virgisporangium aurantiacum NBRC 16421.</title>
        <authorList>
            <person name="Komaki H."/>
            <person name="Tamura T."/>
        </authorList>
    </citation>
    <scope>NUCLEOTIDE SEQUENCE</scope>
    <source>
        <strain evidence="20">NBRC 16421</strain>
    </source>
</reference>
<feature type="binding site" evidence="15">
    <location>
        <position position="458"/>
    </location>
    <ligand>
        <name>Mg(2+)</name>
        <dbReference type="ChEBI" id="CHEBI:18420"/>
        <note>shared with alpha subunit</note>
    </ligand>
</feature>
<proteinExistence type="inferred from homology"/>
<dbReference type="PROSITE" id="PS50886">
    <property type="entry name" value="TRBD"/>
    <property type="match status" value="1"/>
</dbReference>
<protein>
    <recommendedName>
        <fullName evidence="15">Phenylalanine--tRNA ligase beta subunit</fullName>
        <ecNumber evidence="15">6.1.1.20</ecNumber>
    </recommendedName>
    <alternativeName>
        <fullName evidence="15">Phenylalanyl-tRNA synthetase beta subunit</fullName>
        <shortName evidence="15">PheRS</shortName>
    </alternativeName>
</protein>
<keyword evidence="10 15" id="KW-0460">Magnesium</keyword>
<evidence type="ECO:0000256" key="6">
    <source>
        <dbReference type="ARBA" id="ARBA00022598"/>
    </source>
</evidence>
<evidence type="ECO:0000256" key="1">
    <source>
        <dbReference type="ARBA" id="ARBA00004496"/>
    </source>
</evidence>
<dbReference type="InterPro" id="IPR002547">
    <property type="entry name" value="tRNA-bd_dom"/>
</dbReference>
<gene>
    <name evidence="15 20" type="primary">pheT</name>
    <name evidence="20" type="ORF">Vau01_056320</name>
</gene>
<dbReference type="InterPro" id="IPR045060">
    <property type="entry name" value="Phe-tRNA-ligase_IIc_bsu"/>
</dbReference>
<dbReference type="Gene3D" id="3.30.56.10">
    <property type="match status" value="2"/>
</dbReference>
<evidence type="ECO:0000259" key="17">
    <source>
        <dbReference type="PROSITE" id="PS50886"/>
    </source>
</evidence>
<comment type="similarity">
    <text evidence="2 15">Belongs to the phenylalanyl-tRNA synthetase beta subunit family. Type 1 subfamily.</text>
</comment>
<keyword evidence="5 16" id="KW-0820">tRNA-binding</keyword>
<dbReference type="SUPFAM" id="SSF55681">
    <property type="entry name" value="Class II aaRS and biotin synthetases"/>
    <property type="match status" value="1"/>
</dbReference>
<evidence type="ECO:0000256" key="16">
    <source>
        <dbReference type="PROSITE-ProRule" id="PRU00209"/>
    </source>
</evidence>
<dbReference type="PANTHER" id="PTHR10947">
    <property type="entry name" value="PHENYLALANYL-TRNA SYNTHETASE BETA CHAIN AND LEUCINE-RICH REPEAT-CONTAINING PROTEIN 47"/>
    <property type="match status" value="1"/>
</dbReference>
<dbReference type="SUPFAM" id="SSF54991">
    <property type="entry name" value="Anticodon-binding domain of PheRS"/>
    <property type="match status" value="1"/>
</dbReference>
<comment type="catalytic activity">
    <reaction evidence="14 15">
        <text>tRNA(Phe) + L-phenylalanine + ATP = L-phenylalanyl-tRNA(Phe) + AMP + diphosphate + H(+)</text>
        <dbReference type="Rhea" id="RHEA:19413"/>
        <dbReference type="Rhea" id="RHEA-COMP:9668"/>
        <dbReference type="Rhea" id="RHEA-COMP:9699"/>
        <dbReference type="ChEBI" id="CHEBI:15378"/>
        <dbReference type="ChEBI" id="CHEBI:30616"/>
        <dbReference type="ChEBI" id="CHEBI:33019"/>
        <dbReference type="ChEBI" id="CHEBI:58095"/>
        <dbReference type="ChEBI" id="CHEBI:78442"/>
        <dbReference type="ChEBI" id="CHEBI:78531"/>
        <dbReference type="ChEBI" id="CHEBI:456215"/>
        <dbReference type="EC" id="6.1.1.20"/>
    </reaction>
</comment>
<dbReference type="FunFam" id="2.40.50.140:FF:000045">
    <property type="entry name" value="Phenylalanine--tRNA ligase beta subunit"/>
    <property type="match status" value="1"/>
</dbReference>
<dbReference type="SMART" id="SM00896">
    <property type="entry name" value="FDX-ACB"/>
    <property type="match status" value="1"/>
</dbReference>
<dbReference type="Pfam" id="PF17759">
    <property type="entry name" value="tRNA_synthFbeta"/>
    <property type="match status" value="1"/>
</dbReference>
<evidence type="ECO:0000256" key="9">
    <source>
        <dbReference type="ARBA" id="ARBA00022840"/>
    </source>
</evidence>
<keyword evidence="21" id="KW-1185">Reference proteome</keyword>
<dbReference type="GO" id="GO:0004826">
    <property type="term" value="F:phenylalanine-tRNA ligase activity"/>
    <property type="evidence" value="ECO:0007669"/>
    <property type="project" value="UniProtKB-UniRule"/>
</dbReference>
<comment type="cofactor">
    <cofactor evidence="15">
        <name>Mg(2+)</name>
        <dbReference type="ChEBI" id="CHEBI:18420"/>
    </cofactor>
    <text evidence="15">Binds 2 magnesium ions per tetramer.</text>
</comment>